<dbReference type="InterPro" id="IPR012762">
    <property type="entry name" value="Ubiq_biosynth_COQ9"/>
</dbReference>
<evidence type="ECO:0000313" key="4">
    <source>
        <dbReference type="Proteomes" id="UP000198406"/>
    </source>
</evidence>
<comment type="subcellular location">
    <subcellularLocation>
        <location evidence="1">Mitochondrion</location>
    </subcellularLocation>
</comment>
<dbReference type="PANTHER" id="PTHR21427">
    <property type="entry name" value="UBIQUINONE BIOSYNTHESIS PROTEIN COQ9, MITOCHONDRIAL"/>
    <property type="match status" value="1"/>
</dbReference>
<dbReference type="Pfam" id="PF21392">
    <property type="entry name" value="COQ9_N"/>
    <property type="match status" value="1"/>
</dbReference>
<dbReference type="InterPro" id="IPR048674">
    <property type="entry name" value="COQ9_HTH"/>
</dbReference>
<dbReference type="EMBL" id="BDSP01000167">
    <property type="protein sequence ID" value="GAX21473.1"/>
    <property type="molecule type" value="Genomic_DNA"/>
</dbReference>
<comment type="function">
    <text evidence="1">Membrane-associated protein that warps the membrane surface to access and bind aromatic isoprenes with high specificity, including ubiquinone (CoQ) isoprene intermediates and presents them directly to Coq7, therefore facilitating the Coq7-mediated hydroxylase step. Participates in the biosynthesis of coenzyme Q, also named ubiquinone, an essential lipid-soluble electron transporter for aerobic cellular respiration.</text>
</comment>
<dbReference type="GO" id="GO:0006744">
    <property type="term" value="P:ubiquinone biosynthetic process"/>
    <property type="evidence" value="ECO:0007669"/>
    <property type="project" value="UniProtKB-UniRule"/>
</dbReference>
<comment type="similarity">
    <text evidence="1">Belongs to the COQ9 family.</text>
</comment>
<accession>A0A1Z5K5C3</accession>
<keyword evidence="4" id="KW-1185">Reference proteome</keyword>
<reference evidence="3 4" key="1">
    <citation type="journal article" date="2015" name="Plant Cell">
        <title>Oil accumulation by the oleaginous diatom Fistulifera solaris as revealed by the genome and transcriptome.</title>
        <authorList>
            <person name="Tanaka T."/>
            <person name="Maeda Y."/>
            <person name="Veluchamy A."/>
            <person name="Tanaka M."/>
            <person name="Abida H."/>
            <person name="Marechal E."/>
            <person name="Bowler C."/>
            <person name="Muto M."/>
            <person name="Sunaga Y."/>
            <person name="Tanaka M."/>
            <person name="Yoshino T."/>
            <person name="Taniguchi T."/>
            <person name="Fukuda Y."/>
            <person name="Nemoto M."/>
            <person name="Matsumoto M."/>
            <person name="Wong P.S."/>
            <person name="Aburatani S."/>
            <person name="Fujibuchi W."/>
        </authorList>
    </citation>
    <scope>NUCLEOTIDE SEQUENCE [LARGE SCALE GENOMIC DNA]</scope>
    <source>
        <strain evidence="3 4">JPCC DA0580</strain>
    </source>
</reference>
<dbReference type="InParanoid" id="A0A1Z5K5C3"/>
<gene>
    <name evidence="3" type="ORF">FisN_10Hh052</name>
</gene>
<keyword evidence="1" id="KW-0831">Ubiquinone biosynthesis</keyword>
<evidence type="ECO:0000256" key="1">
    <source>
        <dbReference type="RuleBase" id="RU366063"/>
    </source>
</evidence>
<evidence type="ECO:0000259" key="2">
    <source>
        <dbReference type="Pfam" id="PF21392"/>
    </source>
</evidence>
<name>A0A1Z5K5C3_FISSO</name>
<dbReference type="AlphaFoldDB" id="A0A1Z5K5C3"/>
<feature type="domain" description="Ubiquinone biosynthesis protein COQ9 HTH" evidence="2">
    <location>
        <begin position="27"/>
        <end position="48"/>
    </location>
</feature>
<keyword evidence="1" id="KW-0446">Lipid-binding</keyword>
<protein>
    <recommendedName>
        <fullName evidence="1">Ubiquinone biosynthesis protein</fullName>
    </recommendedName>
</protein>
<dbReference type="PANTHER" id="PTHR21427:SF19">
    <property type="entry name" value="UBIQUINONE BIOSYNTHESIS PROTEIN COQ9, MITOCHONDRIAL"/>
    <property type="match status" value="1"/>
</dbReference>
<dbReference type="OrthoDB" id="619536at2759"/>
<comment type="pathway">
    <text evidence="1">Cofactor biosynthesis; ubiquinone biosynthesis.</text>
</comment>
<dbReference type="GO" id="GO:0005743">
    <property type="term" value="C:mitochondrial inner membrane"/>
    <property type="evidence" value="ECO:0007669"/>
    <property type="project" value="TreeGrafter"/>
</dbReference>
<dbReference type="Proteomes" id="UP000198406">
    <property type="component" value="Unassembled WGS sequence"/>
</dbReference>
<sequence>MHRSFVLRTLLSRNSRRCFSWSAPQVQLLRAALPHVPAYGWTQDAVAAAVASNARLSVAATGLVQAPYDLIAFCMDDWNDQLRQILLERVNNHADEWSQLSLADRLQFAFSTRLKLQQEFLQANRWHEAMAVGARPEYVVTTSEKLQTMVETVCSLCHEDDNTASLNALEQFSLGAIYVAAELHLVSNNDTMTRFEDDETWNFLRQQLIHWDRLRNTTVTALPESTATVAYVSSTLVSSLTSGLASLMFPSGMPRK</sequence>
<organism evidence="3 4">
    <name type="scientific">Fistulifera solaris</name>
    <name type="common">Oleaginous diatom</name>
    <dbReference type="NCBI Taxonomy" id="1519565"/>
    <lineage>
        <taxon>Eukaryota</taxon>
        <taxon>Sar</taxon>
        <taxon>Stramenopiles</taxon>
        <taxon>Ochrophyta</taxon>
        <taxon>Bacillariophyta</taxon>
        <taxon>Bacillariophyceae</taxon>
        <taxon>Bacillariophycidae</taxon>
        <taxon>Naviculales</taxon>
        <taxon>Naviculaceae</taxon>
        <taxon>Fistulifera</taxon>
    </lineage>
</organism>
<dbReference type="UniPathway" id="UPA00232"/>
<proteinExistence type="inferred from homology"/>
<dbReference type="GO" id="GO:0008289">
    <property type="term" value="F:lipid binding"/>
    <property type="evidence" value="ECO:0007669"/>
    <property type="project" value="UniProtKB-UniRule"/>
</dbReference>
<comment type="caution">
    <text evidence="3">The sequence shown here is derived from an EMBL/GenBank/DDBJ whole genome shotgun (WGS) entry which is preliminary data.</text>
</comment>
<evidence type="ECO:0000313" key="3">
    <source>
        <dbReference type="EMBL" id="GAX21473.1"/>
    </source>
</evidence>
<keyword evidence="1" id="KW-0496">Mitochondrion</keyword>